<dbReference type="SUPFAM" id="SSF55811">
    <property type="entry name" value="Nudix"/>
    <property type="match status" value="1"/>
</dbReference>
<evidence type="ECO:0000313" key="1">
    <source>
        <dbReference type="EMBL" id="MBB4232675.1"/>
    </source>
</evidence>
<accession>A0ABR6IY01</accession>
<dbReference type="Proteomes" id="UP000551353">
    <property type="component" value="Unassembled WGS sequence"/>
</dbReference>
<sequence length="53" mass="5979">MHGKAANQVGAICFRANPDGILEVLLITTRETHRWTIPKGWKLRNVKRGKKPA</sequence>
<keyword evidence="2" id="KW-1185">Reference proteome</keyword>
<organism evidence="1 2">
    <name type="scientific">Rhizobium mongolense</name>
    <dbReference type="NCBI Taxonomy" id="57676"/>
    <lineage>
        <taxon>Bacteria</taxon>
        <taxon>Pseudomonadati</taxon>
        <taxon>Pseudomonadota</taxon>
        <taxon>Alphaproteobacteria</taxon>
        <taxon>Hyphomicrobiales</taxon>
        <taxon>Rhizobiaceae</taxon>
        <taxon>Rhizobium/Agrobacterium group</taxon>
        <taxon>Rhizobium</taxon>
    </lineage>
</organism>
<evidence type="ECO:0008006" key="3">
    <source>
        <dbReference type="Google" id="ProtNLM"/>
    </source>
</evidence>
<reference evidence="1 2" key="1">
    <citation type="submission" date="2020-08" db="EMBL/GenBank/DDBJ databases">
        <title>Genomic Encyclopedia of Type Strains, Phase IV (KMG-V): Genome sequencing to study the core and pangenomes of soil and plant-associated prokaryotes.</title>
        <authorList>
            <person name="Whitman W."/>
        </authorList>
    </citation>
    <scope>NUCLEOTIDE SEQUENCE [LARGE SCALE GENOMIC DNA]</scope>
    <source>
        <strain evidence="1 2">SEMIA 4087</strain>
    </source>
</reference>
<dbReference type="InterPro" id="IPR015797">
    <property type="entry name" value="NUDIX_hydrolase-like_dom_sf"/>
</dbReference>
<name>A0ABR6IY01_9HYPH</name>
<proteinExistence type="predicted"/>
<gene>
    <name evidence="1" type="ORF">GGD56_006573</name>
</gene>
<protein>
    <recommendedName>
        <fullName evidence="3">NUDIX domain-containing protein</fullName>
    </recommendedName>
</protein>
<comment type="caution">
    <text evidence="1">The sequence shown here is derived from an EMBL/GenBank/DDBJ whole genome shotgun (WGS) entry which is preliminary data.</text>
</comment>
<evidence type="ECO:0000313" key="2">
    <source>
        <dbReference type="Proteomes" id="UP000551353"/>
    </source>
</evidence>
<dbReference type="EMBL" id="JACIFX010000016">
    <property type="protein sequence ID" value="MBB4232675.1"/>
    <property type="molecule type" value="Genomic_DNA"/>
</dbReference>